<dbReference type="InterPro" id="IPR057495">
    <property type="entry name" value="AAA_lid_BCS1"/>
</dbReference>
<evidence type="ECO:0000256" key="4">
    <source>
        <dbReference type="ARBA" id="ARBA00022792"/>
    </source>
</evidence>
<feature type="domain" description="BCS1 N-terminal" evidence="8">
    <location>
        <begin position="384"/>
        <end position="588"/>
    </location>
</feature>
<keyword evidence="10" id="KW-1185">Reference proteome</keyword>
<evidence type="ECO:0008006" key="11">
    <source>
        <dbReference type="Google" id="ProtNLM"/>
    </source>
</evidence>
<name>A0AAJ8M0N8_9TREE</name>
<dbReference type="SUPFAM" id="SSF52540">
    <property type="entry name" value="P-loop containing nucleoside triphosphate hydrolases"/>
    <property type="match status" value="1"/>
</dbReference>
<comment type="similarity">
    <text evidence="2">Belongs to the cycloisomerase 2 family.</text>
</comment>
<reference evidence="9" key="1">
    <citation type="submission" date="2016-06" db="EMBL/GenBank/DDBJ databases">
        <authorList>
            <person name="Cuomo C."/>
            <person name="Litvintseva A."/>
            <person name="Heitman J."/>
            <person name="Chen Y."/>
            <person name="Sun S."/>
            <person name="Springer D."/>
            <person name="Dromer F."/>
            <person name="Young S."/>
            <person name="Zeng Q."/>
            <person name="Chapman S."/>
            <person name="Gujja S."/>
            <person name="Saif S."/>
            <person name="Birren B."/>
        </authorList>
    </citation>
    <scope>NUCLEOTIDE SEQUENCE</scope>
    <source>
        <strain evidence="9">CBS 7841</strain>
    </source>
</reference>
<evidence type="ECO:0000256" key="5">
    <source>
        <dbReference type="ARBA" id="ARBA00022801"/>
    </source>
</evidence>
<dbReference type="SMART" id="SM01024">
    <property type="entry name" value="BCS1_N"/>
    <property type="match status" value="1"/>
</dbReference>
<dbReference type="InterPro" id="IPR027417">
    <property type="entry name" value="P-loop_NTPase"/>
</dbReference>
<comment type="subcellular location">
    <subcellularLocation>
        <location evidence="1">Mitochondrion inner membrane</location>
        <topology evidence="1">Single-pass membrane protein</topology>
    </subcellularLocation>
</comment>
<sequence length="909" mass="100536">MSSYKLLISGYRSTHTLVSFDPAAKEIKVVSDSDAPKNASWIESSHSSNDKDGSQVLYSVSEGEIGKVHSLKLEGDQISIVNGRDTHGVPCHVHAMKDGSGVMVANYIGGSIIFFPVTSDHTLSTTSTSPILEFPFVYSEQNQIPPNSERQEASHCHQVIEGDDGILYVPDLGNDRVWVVSREGESGLSIKGWCQCPPGSGPRHAVISADGKHLHVLTELSSSILTFSLSDPAYPIIPHPNFQLSIAPPTVPKEYLKYLNAAELIAHPSQPLLYASNRMEPDLGSSTHGVFIPKVSGDAVAIVTLSPDGKAVDVQHIRTGCNAIRAMQMSPDAKYIALAGQNGGGVEIWSIGEDGKKLIPTTFQIPVPGQAGMEELLPIAFRAIMTAATLALLRRVWLYVGDWLLRVMFPVAFISSADPAYHWIATWIAQDRYAQRQIHDFELITSEAKSVVRKGRHIQANALYNPHQDVMRWTYGADYPTEENMTWKGGDIVGLVMPMYGQSIRIKHDGNYIWITRKALSYANGAPSGHFRVRTFAFKPHILRDFLVAAHGAFYAKEDHEILIFHAKRISPTWQKPVSRAARPWSSVILPLNVKEGILKDIEKFLSDKEIKWYSSKGIPHRRGYIFYGKPGMGKSTLVYALASKLGLDIYILSPSQRGMDDATLSKLLRDCPAKAIILIEDIDRIFAPRGRDITMMALEVETDAAARSDDIMNVDAEAELLSPNVTRTIATSGQHDLAPSTVTMSGLLNAIDGVSSQEGCVLVATTNHIEHLDPALSRPGRFDVQIAFHPVTIYQARELYLHFYPLHDFGPNSFSDNAISLNEVNEKKAIVQDQVQLDKLADRFADAIFPPNDEKKQASRNSISMAALQGYLIRYKDDPFGAIENAQQWADAFEREQVVRVAKWSHKM</sequence>
<dbReference type="Pfam" id="PF08740">
    <property type="entry name" value="BCS1_N"/>
    <property type="match status" value="1"/>
</dbReference>
<dbReference type="PANTHER" id="PTHR30344:SF7">
    <property type="entry name" value="DUF2415 DOMAIN-CONTAINING PROTEIN"/>
    <property type="match status" value="1"/>
</dbReference>
<gene>
    <name evidence="9" type="ORF">L203_101904</name>
</gene>
<feature type="domain" description="AAA+ ATPase" evidence="7">
    <location>
        <begin position="621"/>
        <end position="793"/>
    </location>
</feature>
<dbReference type="KEGG" id="cdep:91086116"/>
<organism evidence="9 10">
    <name type="scientific">Cryptococcus depauperatus CBS 7841</name>
    <dbReference type="NCBI Taxonomy" id="1295531"/>
    <lineage>
        <taxon>Eukaryota</taxon>
        <taxon>Fungi</taxon>
        <taxon>Dikarya</taxon>
        <taxon>Basidiomycota</taxon>
        <taxon>Agaricomycotina</taxon>
        <taxon>Tremellomycetes</taxon>
        <taxon>Tremellales</taxon>
        <taxon>Cryptococcaceae</taxon>
        <taxon>Cryptococcus</taxon>
    </lineage>
</organism>
<dbReference type="GeneID" id="91086116"/>
<dbReference type="SMART" id="SM00382">
    <property type="entry name" value="AAA"/>
    <property type="match status" value="1"/>
</dbReference>
<protein>
    <recommendedName>
        <fullName evidence="11">AAA+ ATPase domain-containing protein</fullName>
    </recommendedName>
</protein>
<dbReference type="AlphaFoldDB" id="A0AAJ8M0N8"/>
<dbReference type="InterPro" id="IPR050282">
    <property type="entry name" value="Cycloisomerase_2"/>
</dbReference>
<dbReference type="InterPro" id="IPR003593">
    <property type="entry name" value="AAA+_ATPase"/>
</dbReference>
<proteinExistence type="inferred from homology"/>
<evidence type="ECO:0000256" key="2">
    <source>
        <dbReference type="ARBA" id="ARBA00005564"/>
    </source>
</evidence>
<reference evidence="9" key="2">
    <citation type="journal article" date="2022" name="Elife">
        <title>Obligate sexual reproduction of a homothallic fungus closely related to the Cryptococcus pathogenic species complex.</title>
        <authorList>
            <person name="Passer A.R."/>
            <person name="Clancey S.A."/>
            <person name="Shea T."/>
            <person name="David-Palma M."/>
            <person name="Averette A.F."/>
            <person name="Boekhout T."/>
            <person name="Porcel B.M."/>
            <person name="Nowrousian M."/>
            <person name="Cuomo C.A."/>
            <person name="Sun S."/>
            <person name="Heitman J."/>
            <person name="Coelho M.A."/>
        </authorList>
    </citation>
    <scope>NUCLEOTIDE SEQUENCE</scope>
    <source>
        <strain evidence="9">CBS 7841</strain>
    </source>
</reference>
<dbReference type="GO" id="GO:0016887">
    <property type="term" value="F:ATP hydrolysis activity"/>
    <property type="evidence" value="ECO:0007669"/>
    <property type="project" value="InterPro"/>
</dbReference>
<dbReference type="GO" id="GO:0005524">
    <property type="term" value="F:ATP binding"/>
    <property type="evidence" value="ECO:0007669"/>
    <property type="project" value="UniProtKB-KW"/>
</dbReference>
<evidence type="ECO:0000256" key="1">
    <source>
        <dbReference type="ARBA" id="ARBA00004434"/>
    </source>
</evidence>
<evidence type="ECO:0000259" key="7">
    <source>
        <dbReference type="SMART" id="SM00382"/>
    </source>
</evidence>
<evidence type="ECO:0000313" key="10">
    <source>
        <dbReference type="Proteomes" id="UP000094043"/>
    </source>
</evidence>
<keyword evidence="5" id="KW-0378">Hydrolase</keyword>
<reference evidence="9" key="3">
    <citation type="submission" date="2024-01" db="EMBL/GenBank/DDBJ databases">
        <authorList>
            <person name="Coelho M.A."/>
            <person name="David-Palma M."/>
            <person name="Shea T."/>
            <person name="Sun S."/>
            <person name="Cuomo C.A."/>
            <person name="Heitman J."/>
        </authorList>
    </citation>
    <scope>NUCLEOTIDE SEQUENCE</scope>
    <source>
        <strain evidence="9">CBS 7841</strain>
    </source>
</reference>
<dbReference type="Pfam" id="PF10282">
    <property type="entry name" value="Lactonase"/>
    <property type="match status" value="1"/>
</dbReference>
<dbReference type="Pfam" id="PF25426">
    <property type="entry name" value="AAA_lid_BCS1"/>
    <property type="match status" value="1"/>
</dbReference>
<evidence type="ECO:0000313" key="9">
    <source>
        <dbReference type="EMBL" id="WVN86732.1"/>
    </source>
</evidence>
<dbReference type="Gene3D" id="2.130.10.10">
    <property type="entry name" value="YVTN repeat-like/Quinoprotein amine dehydrogenase"/>
    <property type="match status" value="1"/>
</dbReference>
<dbReference type="GO" id="GO:0005743">
    <property type="term" value="C:mitochondrial inner membrane"/>
    <property type="evidence" value="ECO:0007669"/>
    <property type="project" value="UniProtKB-SubCell"/>
</dbReference>
<dbReference type="SUPFAM" id="SSF75011">
    <property type="entry name" value="3-carboxy-cis,cis-mucoante lactonizing enzyme"/>
    <property type="match status" value="1"/>
</dbReference>
<dbReference type="PANTHER" id="PTHR30344">
    <property type="entry name" value="6-PHOSPHOGLUCONOLACTONASE-RELATED"/>
    <property type="match status" value="1"/>
</dbReference>
<accession>A0AAJ8M0N8</accession>
<dbReference type="InterPro" id="IPR014851">
    <property type="entry name" value="BCS1_N"/>
</dbReference>
<evidence type="ECO:0000259" key="8">
    <source>
        <dbReference type="SMART" id="SM01024"/>
    </source>
</evidence>
<dbReference type="InterPro" id="IPR015943">
    <property type="entry name" value="WD40/YVTN_repeat-like_dom_sf"/>
</dbReference>
<keyword evidence="4" id="KW-0999">Mitochondrion inner membrane</keyword>
<keyword evidence="6" id="KW-0067">ATP-binding</keyword>
<dbReference type="InterPro" id="IPR003959">
    <property type="entry name" value="ATPase_AAA_core"/>
</dbReference>
<keyword evidence="4" id="KW-0472">Membrane</keyword>
<evidence type="ECO:0000256" key="6">
    <source>
        <dbReference type="ARBA" id="ARBA00022840"/>
    </source>
</evidence>
<dbReference type="InterPro" id="IPR019405">
    <property type="entry name" value="Lactonase_7-beta_prop"/>
</dbReference>
<dbReference type="RefSeq" id="XP_066067432.1">
    <property type="nucleotide sequence ID" value="XM_066211335.1"/>
</dbReference>
<dbReference type="Proteomes" id="UP000094043">
    <property type="component" value="Chromosome 2"/>
</dbReference>
<evidence type="ECO:0000256" key="3">
    <source>
        <dbReference type="ARBA" id="ARBA00022741"/>
    </source>
</evidence>
<keyword evidence="3" id="KW-0547">Nucleotide-binding</keyword>
<dbReference type="Gene3D" id="3.40.50.300">
    <property type="entry name" value="P-loop containing nucleotide triphosphate hydrolases"/>
    <property type="match status" value="1"/>
</dbReference>
<keyword evidence="4" id="KW-0496">Mitochondrion</keyword>
<dbReference type="EMBL" id="CP143785">
    <property type="protein sequence ID" value="WVN86732.1"/>
    <property type="molecule type" value="Genomic_DNA"/>
</dbReference>
<dbReference type="GO" id="GO:0017057">
    <property type="term" value="F:6-phosphogluconolactonase activity"/>
    <property type="evidence" value="ECO:0007669"/>
    <property type="project" value="TreeGrafter"/>
</dbReference>
<dbReference type="Pfam" id="PF00004">
    <property type="entry name" value="AAA"/>
    <property type="match status" value="2"/>
</dbReference>